<evidence type="ECO:0000256" key="1">
    <source>
        <dbReference type="ARBA" id="ARBA00005250"/>
    </source>
</evidence>
<sequence>MNFDRDFKAWPIGLHRVAEGVYAYIQGNGPYGNAGFSNAGFVVGPDYVVVIDTLGTNSMHDGFIKAIRSVTDLPVGLVIITHHHVDHVLGTHRFMPARVICHRQCRSHIVAGRDTMVQRWRNMRPLLAPDLEEIPVVVPDITFEDRISIHLGDRELVVFHPGLAHTDGDAAVHLPQDGVLFTGDLFFNQVCPAAFQGSVSGWIAAVESLLALEAGVIVPGHGPVADRAALEEMLRYLRIIQSESERAYAQGLTPEQAQAQMELGELRDWFDTDHRLLQDIQRVYESLQSGAPSSRPA</sequence>
<proteinExistence type="inferred from homology"/>
<dbReference type="InterPro" id="IPR001279">
    <property type="entry name" value="Metallo-B-lactamas"/>
</dbReference>
<gene>
    <name evidence="3" type="ORF">PSQ40_14775</name>
</gene>
<keyword evidence="4" id="KW-1185">Reference proteome</keyword>
<evidence type="ECO:0000313" key="3">
    <source>
        <dbReference type="EMBL" id="MDD0839845.1"/>
    </source>
</evidence>
<comment type="caution">
    <text evidence="3">The sequence shown here is derived from an EMBL/GenBank/DDBJ whole genome shotgun (WGS) entry which is preliminary data.</text>
</comment>
<dbReference type="PANTHER" id="PTHR42951:SF4">
    <property type="entry name" value="ACYL-COENZYME A THIOESTERASE MBLAC2"/>
    <property type="match status" value="1"/>
</dbReference>
<comment type="similarity">
    <text evidence="1">Belongs to the metallo-beta-lactamase superfamily. Class-B beta-lactamase family.</text>
</comment>
<dbReference type="CDD" id="cd16282">
    <property type="entry name" value="metallo-hydrolase-like_MBL-fold"/>
    <property type="match status" value="1"/>
</dbReference>
<dbReference type="Pfam" id="PF00753">
    <property type="entry name" value="Lactamase_B"/>
    <property type="match status" value="1"/>
</dbReference>
<organism evidence="3 4">
    <name type="scientific">Curvibacter cyanobacteriorum</name>
    <dbReference type="NCBI Taxonomy" id="3026422"/>
    <lineage>
        <taxon>Bacteria</taxon>
        <taxon>Pseudomonadati</taxon>
        <taxon>Pseudomonadota</taxon>
        <taxon>Betaproteobacteria</taxon>
        <taxon>Burkholderiales</taxon>
        <taxon>Comamonadaceae</taxon>
        <taxon>Curvibacter</taxon>
    </lineage>
</organism>
<dbReference type="InterPro" id="IPR050855">
    <property type="entry name" value="NDM-1-like"/>
</dbReference>
<name>A0ABT5N0R0_9BURK</name>
<dbReference type="SUPFAM" id="SSF56281">
    <property type="entry name" value="Metallo-hydrolase/oxidoreductase"/>
    <property type="match status" value="1"/>
</dbReference>
<dbReference type="PANTHER" id="PTHR42951">
    <property type="entry name" value="METALLO-BETA-LACTAMASE DOMAIN-CONTAINING"/>
    <property type="match status" value="1"/>
</dbReference>
<evidence type="ECO:0000313" key="4">
    <source>
        <dbReference type="Proteomes" id="UP001528673"/>
    </source>
</evidence>
<protein>
    <submittedName>
        <fullName evidence="3">MBL fold metallo-hydrolase</fullName>
    </submittedName>
</protein>
<dbReference type="Proteomes" id="UP001528673">
    <property type="component" value="Unassembled WGS sequence"/>
</dbReference>
<accession>A0ABT5N0R0</accession>
<feature type="domain" description="Metallo-beta-lactamase" evidence="2">
    <location>
        <begin position="36"/>
        <end position="221"/>
    </location>
</feature>
<dbReference type="InterPro" id="IPR036866">
    <property type="entry name" value="RibonucZ/Hydroxyglut_hydro"/>
</dbReference>
<dbReference type="SMART" id="SM00849">
    <property type="entry name" value="Lactamase_B"/>
    <property type="match status" value="1"/>
</dbReference>
<dbReference type="Gene3D" id="3.60.15.10">
    <property type="entry name" value="Ribonuclease Z/Hydroxyacylglutathione hydrolase-like"/>
    <property type="match status" value="1"/>
</dbReference>
<dbReference type="EMBL" id="JAQSIP010000007">
    <property type="protein sequence ID" value="MDD0839845.1"/>
    <property type="molecule type" value="Genomic_DNA"/>
</dbReference>
<dbReference type="RefSeq" id="WP_273952411.1">
    <property type="nucleotide sequence ID" value="NZ_JAQSIP010000007.1"/>
</dbReference>
<evidence type="ECO:0000259" key="2">
    <source>
        <dbReference type="SMART" id="SM00849"/>
    </source>
</evidence>
<reference evidence="3 4" key="1">
    <citation type="submission" date="2023-02" db="EMBL/GenBank/DDBJ databases">
        <title>Bacterial whole genomic sequence of Curvibacter sp. HBC61.</title>
        <authorList>
            <person name="Le V."/>
            <person name="Ko S.-R."/>
            <person name="Ahn C.-Y."/>
            <person name="Oh H.-M."/>
        </authorList>
    </citation>
    <scope>NUCLEOTIDE SEQUENCE [LARGE SCALE GENOMIC DNA]</scope>
    <source>
        <strain evidence="3 4">HBC61</strain>
    </source>
</reference>